<dbReference type="InterPro" id="IPR038765">
    <property type="entry name" value="Papain-like_cys_pep_sf"/>
</dbReference>
<feature type="domain" description="DUSP" evidence="15">
    <location>
        <begin position="551"/>
        <end position="657"/>
    </location>
</feature>
<evidence type="ECO:0000259" key="15">
    <source>
        <dbReference type="PROSITE" id="PS51283"/>
    </source>
</evidence>
<keyword evidence="4" id="KW-0963">Cytoplasm</keyword>
<dbReference type="Proteomes" id="UP001162131">
    <property type="component" value="Unassembled WGS sequence"/>
</dbReference>
<dbReference type="InterPro" id="IPR001607">
    <property type="entry name" value="Znf_UBP"/>
</dbReference>
<dbReference type="PROSITE" id="PS50271">
    <property type="entry name" value="ZF_UBP"/>
    <property type="match status" value="1"/>
</dbReference>
<organism evidence="16 17">
    <name type="scientific">Blepharisma stoltei</name>
    <dbReference type="NCBI Taxonomy" id="1481888"/>
    <lineage>
        <taxon>Eukaryota</taxon>
        <taxon>Sar</taxon>
        <taxon>Alveolata</taxon>
        <taxon>Ciliophora</taxon>
        <taxon>Postciliodesmatophora</taxon>
        <taxon>Heterotrichea</taxon>
        <taxon>Heterotrichida</taxon>
        <taxon>Blepharismidae</taxon>
        <taxon>Blepharisma</taxon>
    </lineage>
</organism>
<dbReference type="InterPro" id="IPR050185">
    <property type="entry name" value="Ub_carboxyl-term_hydrolase"/>
</dbReference>
<comment type="caution">
    <text evidence="16">The sequence shown here is derived from an EMBL/GenBank/DDBJ whole genome shotgun (WGS) entry which is preliminary data.</text>
</comment>
<keyword evidence="10" id="KW-0206">Cytoskeleton</keyword>
<evidence type="ECO:0000256" key="11">
    <source>
        <dbReference type="PROSITE-ProRule" id="PRU00502"/>
    </source>
</evidence>
<accession>A0AAU9J0P5</accession>
<reference evidence="16" key="1">
    <citation type="submission" date="2021-09" db="EMBL/GenBank/DDBJ databases">
        <authorList>
            <consortium name="AG Swart"/>
            <person name="Singh M."/>
            <person name="Singh A."/>
            <person name="Seah K."/>
            <person name="Emmerich C."/>
        </authorList>
    </citation>
    <scope>NUCLEOTIDE SEQUENCE</scope>
    <source>
        <strain evidence="16">ATCC30299</strain>
    </source>
</reference>
<dbReference type="PROSITE" id="PS00973">
    <property type="entry name" value="USP_2"/>
    <property type="match status" value="1"/>
</dbReference>
<dbReference type="EMBL" id="CAJZBQ010000025">
    <property type="protein sequence ID" value="CAG9320390.1"/>
    <property type="molecule type" value="Genomic_DNA"/>
</dbReference>
<evidence type="ECO:0000256" key="3">
    <source>
        <dbReference type="ARBA" id="ARBA00008269"/>
    </source>
</evidence>
<dbReference type="GO" id="GO:0048471">
    <property type="term" value="C:perinuclear region of cytoplasm"/>
    <property type="evidence" value="ECO:0007669"/>
    <property type="project" value="UniProtKB-SubCell"/>
</dbReference>
<evidence type="ECO:0000313" key="16">
    <source>
        <dbReference type="EMBL" id="CAG9320390.1"/>
    </source>
</evidence>
<comment type="similarity">
    <text evidence="3">Belongs to the peptidase C19 family. USP20/USP33 subfamily.</text>
</comment>
<dbReference type="PROSITE" id="PS50235">
    <property type="entry name" value="USP_3"/>
    <property type="match status" value="1"/>
</dbReference>
<feature type="domain" description="USP" evidence="13">
    <location>
        <begin position="122"/>
        <end position="460"/>
    </location>
</feature>
<comment type="subcellular location">
    <subcellularLocation>
        <location evidence="1">Cytoplasm</location>
        <location evidence="1">Cytoskeleton</location>
        <location evidence="1">Microtubule organizing center</location>
        <location evidence="1">Centrosome</location>
    </subcellularLocation>
    <subcellularLocation>
        <location evidence="2">Cytoplasm</location>
        <location evidence="2">Perinuclear region</location>
    </subcellularLocation>
</comment>
<dbReference type="InterPro" id="IPR018200">
    <property type="entry name" value="USP_CS"/>
</dbReference>
<evidence type="ECO:0000256" key="1">
    <source>
        <dbReference type="ARBA" id="ARBA00004300"/>
    </source>
</evidence>
<evidence type="ECO:0000256" key="4">
    <source>
        <dbReference type="ARBA" id="ARBA00022490"/>
    </source>
</evidence>
<evidence type="ECO:0008006" key="18">
    <source>
        <dbReference type="Google" id="ProtNLM"/>
    </source>
</evidence>
<gene>
    <name evidence="16" type="ORF">BSTOLATCC_MIC26306</name>
</gene>
<dbReference type="GO" id="GO:0005813">
    <property type="term" value="C:centrosome"/>
    <property type="evidence" value="ECO:0007669"/>
    <property type="project" value="UniProtKB-SubCell"/>
</dbReference>
<evidence type="ECO:0000256" key="6">
    <source>
        <dbReference type="ARBA" id="ARBA00022723"/>
    </source>
</evidence>
<evidence type="ECO:0000313" key="17">
    <source>
        <dbReference type="Proteomes" id="UP001162131"/>
    </source>
</evidence>
<dbReference type="Gene3D" id="3.30.40.10">
    <property type="entry name" value="Zinc/RING finger domain, C3HC4 (zinc finger)"/>
    <property type="match status" value="1"/>
</dbReference>
<evidence type="ECO:0000259" key="14">
    <source>
        <dbReference type="PROSITE" id="PS50271"/>
    </source>
</evidence>
<dbReference type="InterPro" id="IPR001394">
    <property type="entry name" value="Peptidase_C19_UCH"/>
</dbReference>
<keyword evidence="17" id="KW-1185">Reference proteome</keyword>
<dbReference type="GO" id="GO:0008270">
    <property type="term" value="F:zinc ion binding"/>
    <property type="evidence" value="ECO:0007669"/>
    <property type="project" value="UniProtKB-KW"/>
</dbReference>
<evidence type="ECO:0000259" key="13">
    <source>
        <dbReference type="PROSITE" id="PS50235"/>
    </source>
</evidence>
<name>A0AAU9J0P5_9CILI</name>
<feature type="domain" description="UBP-type" evidence="14">
    <location>
        <begin position="1"/>
        <end position="116"/>
    </location>
</feature>
<dbReference type="Pfam" id="PF02148">
    <property type="entry name" value="zf-UBP"/>
    <property type="match status" value="1"/>
</dbReference>
<dbReference type="GO" id="GO:0006897">
    <property type="term" value="P:endocytosis"/>
    <property type="evidence" value="ECO:0007669"/>
    <property type="project" value="UniProtKB-KW"/>
</dbReference>
<sequence>MTCKHLDGLEDKIQTLNRDKENTVDALNSLKCKKCGAGAPDVWNCLDNSPYNTCPAMLCSEHLENHAKNRNHTLYFNISTLTTFCFQCKLSDVNCLFSYRMFDSIAESIGYHDPKKRNKRLTGLKNLGNTCYINTALQCIARMLPIQTYLRNDPFLKYNLNKSEEYTLIYQFREIIKKFWRGHILISPDRFVNQIYCLSPDYKPKTQQDAQEFIRLFLDDMDSYLQRKTGKRSIISESLKGTLRCEIKCHNCTTVHVKEEEFGEISLAVPETEEVSELAEKSESLLENEDKTWITKQNNSIFNKIKTILSLRPETIANLYDCLISFFQPQELNTEGNLFYCSACDSKVLSTQQYKIKAFPDILIINLKRFKYSYWGSKISTHVNTPLVLNLGQFSDCDNPTYYLSSIIQHSGLIFKGHYTAFCKDFEFDRWLEYNDKKVQECSEDKVRNAQAYVAIYTKFPVKRKKIIPKERPDFFLPKEWVYRYYSLSSPGPIYFSKFYCNHLFLSINTHEYDFLGISNEQWEELKLEWKYIGEPLRFKSPCNQCLENKEKFAARINFEKNLLERIKHVSKEYPRFFIAKTWMKKWESFLASDCNLNEYPKAPGHINNQVLANSDGDIREGLISEVDYIDINEELWKIIKQIYGCDIEIIKASNDIYSENVADFHLSELDEEIEEAIHKFTS</sequence>
<dbReference type="SMART" id="SM00695">
    <property type="entry name" value="DUSP"/>
    <property type="match status" value="1"/>
</dbReference>
<protein>
    <recommendedName>
        <fullName evidence="18">Ubiquitinyl hydrolase 1</fullName>
    </recommendedName>
</protein>
<dbReference type="SUPFAM" id="SSF143791">
    <property type="entry name" value="DUSP-like"/>
    <property type="match status" value="1"/>
</dbReference>
<feature type="coiled-coil region" evidence="12">
    <location>
        <begin position="6"/>
        <end position="33"/>
    </location>
</feature>
<dbReference type="GO" id="GO:0004843">
    <property type="term" value="F:cysteine-type deubiquitinase activity"/>
    <property type="evidence" value="ECO:0007669"/>
    <property type="project" value="InterPro"/>
</dbReference>
<evidence type="ECO:0000256" key="12">
    <source>
        <dbReference type="SAM" id="Coils"/>
    </source>
</evidence>
<dbReference type="PANTHER" id="PTHR21646">
    <property type="entry name" value="UBIQUITIN CARBOXYL-TERMINAL HYDROLASE"/>
    <property type="match status" value="1"/>
</dbReference>
<evidence type="ECO:0000256" key="10">
    <source>
        <dbReference type="ARBA" id="ARBA00023212"/>
    </source>
</evidence>
<evidence type="ECO:0000256" key="7">
    <source>
        <dbReference type="ARBA" id="ARBA00022737"/>
    </source>
</evidence>
<dbReference type="Pfam" id="PF00443">
    <property type="entry name" value="UCH"/>
    <property type="match status" value="1"/>
</dbReference>
<proteinExistence type="inferred from homology"/>
<dbReference type="GO" id="GO:0016579">
    <property type="term" value="P:protein deubiquitination"/>
    <property type="evidence" value="ECO:0007669"/>
    <property type="project" value="InterPro"/>
</dbReference>
<feature type="domain" description="DUSP" evidence="15">
    <location>
        <begin position="445"/>
        <end position="542"/>
    </location>
</feature>
<dbReference type="AlphaFoldDB" id="A0AAU9J0P5"/>
<keyword evidence="12" id="KW-0175">Coiled coil</keyword>
<keyword evidence="7" id="KW-0677">Repeat</keyword>
<dbReference type="SUPFAM" id="SSF57850">
    <property type="entry name" value="RING/U-box"/>
    <property type="match status" value="1"/>
</dbReference>
<dbReference type="InterPro" id="IPR028889">
    <property type="entry name" value="USP"/>
</dbReference>
<dbReference type="InterPro" id="IPR013083">
    <property type="entry name" value="Znf_RING/FYVE/PHD"/>
</dbReference>
<evidence type="ECO:0000256" key="5">
    <source>
        <dbReference type="ARBA" id="ARBA00022583"/>
    </source>
</evidence>
<evidence type="ECO:0000256" key="9">
    <source>
        <dbReference type="ARBA" id="ARBA00022833"/>
    </source>
</evidence>
<keyword evidence="6" id="KW-0479">Metal-binding</keyword>
<keyword evidence="5" id="KW-0254">Endocytosis</keyword>
<dbReference type="PROSITE" id="PS51283">
    <property type="entry name" value="DUSP"/>
    <property type="match status" value="2"/>
</dbReference>
<dbReference type="SUPFAM" id="SSF54001">
    <property type="entry name" value="Cysteine proteinases"/>
    <property type="match status" value="1"/>
</dbReference>
<keyword evidence="8 11" id="KW-0863">Zinc-finger</keyword>
<evidence type="ECO:0000256" key="2">
    <source>
        <dbReference type="ARBA" id="ARBA00004556"/>
    </source>
</evidence>
<keyword evidence="9" id="KW-0862">Zinc</keyword>
<dbReference type="Gene3D" id="3.90.70.10">
    <property type="entry name" value="Cysteine proteinases"/>
    <property type="match status" value="1"/>
</dbReference>
<dbReference type="InterPro" id="IPR006615">
    <property type="entry name" value="Pept_C19_DUSP"/>
</dbReference>
<dbReference type="Pfam" id="PF06337">
    <property type="entry name" value="DUSP"/>
    <property type="match status" value="1"/>
</dbReference>
<evidence type="ECO:0000256" key="8">
    <source>
        <dbReference type="ARBA" id="ARBA00022771"/>
    </source>
</evidence>
<dbReference type="Gene3D" id="3.30.2230.10">
    <property type="entry name" value="DUSP-like"/>
    <property type="match status" value="1"/>
</dbReference>
<dbReference type="InterPro" id="IPR035927">
    <property type="entry name" value="DUSP-like_sf"/>
</dbReference>